<organism evidence="4 5">
    <name type="scientific">Phragmitibacter flavus</name>
    <dbReference type="NCBI Taxonomy" id="2576071"/>
    <lineage>
        <taxon>Bacteria</taxon>
        <taxon>Pseudomonadati</taxon>
        <taxon>Verrucomicrobiota</taxon>
        <taxon>Verrucomicrobiia</taxon>
        <taxon>Verrucomicrobiales</taxon>
        <taxon>Verrucomicrobiaceae</taxon>
        <taxon>Phragmitibacter</taxon>
    </lineage>
</organism>
<accession>A0A5R8K8F7</accession>
<keyword evidence="1" id="KW-0378">Hydrolase</keyword>
<feature type="chain" id="PRO_5024306597" description="CBM-cenC domain-containing protein" evidence="2">
    <location>
        <begin position="21"/>
        <end position="871"/>
    </location>
</feature>
<dbReference type="Pfam" id="PF02018">
    <property type="entry name" value="CBM_4_9"/>
    <property type="match status" value="1"/>
</dbReference>
<evidence type="ECO:0000259" key="3">
    <source>
        <dbReference type="Pfam" id="PF02018"/>
    </source>
</evidence>
<evidence type="ECO:0000256" key="1">
    <source>
        <dbReference type="ARBA" id="ARBA00022801"/>
    </source>
</evidence>
<sequence>MRLLTLFLIFAATSSLPAQSPSPSPSLTDQGWFPFTISAFDDKTPADLDLSHLNHTPAGKHGFIKPNGETLTDNTGKPWRYFGTNLTADACFPSNEEATQFAAHLAKIGINLVRFHFMDENWSGTQLIHQDNQPGLQPEPLARLDFFFAELKKRGIYSNFNLHVGRQYPDQPPGAPDKSKGIDNIYPPYVEALKQYARDLLTHVNPHTGLAYQDDPAIAIVEVNNENTLMMNTWWPAKITGPIHDNIAQQWTDWLHKAHKNDLSLLREKWGVQPATPAPNLVENGTFQHNASGWYLDQQGGAVSTLSPSSEADAIRLTVTKPGSEEWHNQLIRSVPIQSGKTYRLTFRARSDIPKKIYTNTQQSAAPFAMTGLWKELALTPDWQTFELLFTAKDVIPDKTNLIFGPNGHTGWIELSDIHLAEHNDAYLPPTTTFETGIPLPTENANEHVRYDYYQFLAETELNYAKEMHRFLKEDLNIKCLVTHSHIFFGALFGVRREALVSDVVHANAYWHHPNFPKGDWSDKDWEINQETLSQDPTGGILSELAVQRPVGKPFAITEWDIPAPIDTLAEGLPLLAAFANFQGWSGLTLYTFAHSREDLQAQHYHSFFNYQGHPAKRAGIPFAALLFRNGSVDFGHGRTTIQIPTTALILDIVKHNGSIWSNWRRFYERMGLDGSLALKSPTALAFSEIPFTSPDLLRRFITPSPQSYSTTPITWGNNESKVATVINDHVLFATGNLPGKTHTLGPIQLNVAPMPSEPEPNIPPFAIFGLIPLDGQPIATSKKLLGLALSRSENQNMQWRTDRKTVSNQWGYGPSLVLGYEAKVTLPGNESNWTIRPLDPTGTAQAPIAQNTDTWPISPSHKTVWWLLER</sequence>
<proteinExistence type="predicted"/>
<protein>
    <recommendedName>
        <fullName evidence="3">CBM-cenC domain-containing protein</fullName>
    </recommendedName>
</protein>
<keyword evidence="5" id="KW-1185">Reference proteome</keyword>
<keyword evidence="2" id="KW-0732">Signal</keyword>
<dbReference type="InterPro" id="IPR008979">
    <property type="entry name" value="Galactose-bd-like_sf"/>
</dbReference>
<dbReference type="InterPro" id="IPR003305">
    <property type="entry name" value="CenC_carb-bd"/>
</dbReference>
<dbReference type="AlphaFoldDB" id="A0A5R8K8F7"/>
<dbReference type="Gene3D" id="2.60.120.260">
    <property type="entry name" value="Galactose-binding domain-like"/>
    <property type="match status" value="1"/>
</dbReference>
<name>A0A5R8K8F7_9BACT</name>
<feature type="domain" description="CBM-cenC" evidence="3">
    <location>
        <begin position="280"/>
        <end position="401"/>
    </location>
</feature>
<dbReference type="EMBL" id="VAUV01000029">
    <property type="protein sequence ID" value="TLD68245.1"/>
    <property type="molecule type" value="Genomic_DNA"/>
</dbReference>
<comment type="caution">
    <text evidence="4">The sequence shown here is derived from an EMBL/GenBank/DDBJ whole genome shotgun (WGS) entry which is preliminary data.</text>
</comment>
<dbReference type="OrthoDB" id="9771116at2"/>
<evidence type="ECO:0000256" key="2">
    <source>
        <dbReference type="SAM" id="SignalP"/>
    </source>
</evidence>
<reference evidence="4 5" key="1">
    <citation type="submission" date="2019-05" db="EMBL/GenBank/DDBJ databases">
        <title>Verrucobacter flavum gen. nov., sp. nov. a new member of the family Verrucomicrobiaceae.</title>
        <authorList>
            <person name="Szuroczki S."/>
            <person name="Abbaszade G."/>
            <person name="Szabo A."/>
            <person name="Felfoldi T."/>
            <person name="Schumann P."/>
            <person name="Boka K."/>
            <person name="Keki Z."/>
            <person name="Toumi M."/>
            <person name="Toth E."/>
        </authorList>
    </citation>
    <scope>NUCLEOTIDE SEQUENCE [LARGE SCALE GENOMIC DNA]</scope>
    <source>
        <strain evidence="4 5">MG-N-17</strain>
    </source>
</reference>
<dbReference type="SUPFAM" id="SSF49785">
    <property type="entry name" value="Galactose-binding domain-like"/>
    <property type="match status" value="1"/>
</dbReference>
<feature type="signal peptide" evidence="2">
    <location>
        <begin position="1"/>
        <end position="20"/>
    </location>
</feature>
<evidence type="ECO:0000313" key="4">
    <source>
        <dbReference type="EMBL" id="TLD68245.1"/>
    </source>
</evidence>
<dbReference type="GO" id="GO:0016798">
    <property type="term" value="F:hydrolase activity, acting on glycosyl bonds"/>
    <property type="evidence" value="ECO:0007669"/>
    <property type="project" value="InterPro"/>
</dbReference>
<dbReference type="RefSeq" id="WP_138088819.1">
    <property type="nucleotide sequence ID" value="NZ_VAUV01000029.1"/>
</dbReference>
<dbReference type="Gene3D" id="3.20.20.80">
    <property type="entry name" value="Glycosidases"/>
    <property type="match status" value="1"/>
</dbReference>
<dbReference type="SUPFAM" id="SSF51445">
    <property type="entry name" value="(Trans)glycosidases"/>
    <property type="match status" value="1"/>
</dbReference>
<dbReference type="InterPro" id="IPR017853">
    <property type="entry name" value="GH"/>
</dbReference>
<evidence type="ECO:0000313" key="5">
    <source>
        <dbReference type="Proteomes" id="UP000306196"/>
    </source>
</evidence>
<gene>
    <name evidence="4" type="ORF">FEM03_23600</name>
</gene>
<dbReference type="Proteomes" id="UP000306196">
    <property type="component" value="Unassembled WGS sequence"/>
</dbReference>